<dbReference type="NCBIfam" id="NF047412">
    <property type="entry name" value="sig_GCG_CRPN_rpt"/>
    <property type="match status" value="1"/>
</dbReference>
<dbReference type="Proteomes" id="UP000063308">
    <property type="component" value="Chromosome"/>
</dbReference>
<name>A0A0E4FZG9_9BRAD</name>
<protein>
    <submittedName>
        <fullName evidence="1">Uncharacterized protein</fullName>
    </submittedName>
</protein>
<dbReference type="EMBL" id="AP014685">
    <property type="protein sequence ID" value="BAR63174.1"/>
    <property type="molecule type" value="Genomic_DNA"/>
</dbReference>
<organism evidence="1 2">
    <name type="scientific">Bradyrhizobium diazoefficiens</name>
    <dbReference type="NCBI Taxonomy" id="1355477"/>
    <lineage>
        <taxon>Bacteria</taxon>
        <taxon>Pseudomonadati</taxon>
        <taxon>Pseudomonadota</taxon>
        <taxon>Alphaproteobacteria</taxon>
        <taxon>Hyphomicrobiales</taxon>
        <taxon>Nitrobacteraceae</taxon>
        <taxon>Bradyrhizobium</taxon>
    </lineage>
</organism>
<dbReference type="AlphaFoldDB" id="A0A0E4FZG9"/>
<dbReference type="InterPro" id="IPR058110">
    <property type="entry name" value="GCG_CRPN_dom"/>
</dbReference>
<evidence type="ECO:0000313" key="1">
    <source>
        <dbReference type="EMBL" id="BAR63174.1"/>
    </source>
</evidence>
<sequence length="99" mass="10795">MRRKRAAQTFCPEDEKEVQMKYLFAAVMLASAVVGFSEAASAAGGCGPGWYRGPYGGCRPMAGRPPVVVVAPRPAPVVVVRPRVCPYGFRWYAGRCRPF</sequence>
<dbReference type="OMA" id="GRCRPMY"/>
<accession>A0A0E4FZG9</accession>
<reference evidence="1 2" key="1">
    <citation type="submission" date="2014-11" db="EMBL/GenBank/DDBJ databases">
        <title>Symbiosis island explosion on the genome of extra-slow-growing strains of soybean bradyrhizobia with massive insertion sequences.</title>
        <authorList>
            <person name="Iida T."/>
            <person name="Minamisawa K."/>
        </authorList>
    </citation>
    <scope>NUCLEOTIDE SEQUENCE [LARGE SCALE GENOMIC DNA]</scope>
    <source>
        <strain evidence="1 2">NK6</strain>
    </source>
</reference>
<proteinExistence type="predicted"/>
<evidence type="ECO:0000313" key="2">
    <source>
        <dbReference type="Proteomes" id="UP000063308"/>
    </source>
</evidence>
<gene>
    <name evidence="1" type="ORF">NK6_10042</name>
</gene>